<organism evidence="3 4">
    <name type="scientific">Methylocystis heyeri</name>
    <dbReference type="NCBI Taxonomy" id="391905"/>
    <lineage>
        <taxon>Bacteria</taxon>
        <taxon>Pseudomonadati</taxon>
        <taxon>Pseudomonadota</taxon>
        <taxon>Alphaproteobacteria</taxon>
        <taxon>Hyphomicrobiales</taxon>
        <taxon>Methylocystaceae</taxon>
        <taxon>Methylocystis</taxon>
    </lineage>
</organism>
<dbReference type="Proteomes" id="UP000309061">
    <property type="component" value="Chromosome"/>
</dbReference>
<dbReference type="Gene3D" id="3.30.720.120">
    <property type="match status" value="1"/>
</dbReference>
<dbReference type="OrthoDB" id="9795306at2"/>
<dbReference type="PANTHER" id="PTHR34109">
    <property type="entry name" value="BNAUNNG04460D PROTEIN-RELATED"/>
    <property type="match status" value="1"/>
</dbReference>
<dbReference type="CDD" id="cd07246">
    <property type="entry name" value="VOC_like"/>
    <property type="match status" value="1"/>
</dbReference>
<proteinExistence type="predicted"/>
<dbReference type="SUPFAM" id="SSF54593">
    <property type="entry name" value="Glyoxalase/Bleomycin resistance protein/Dihydroxybiphenyl dioxygenase"/>
    <property type="match status" value="1"/>
</dbReference>
<dbReference type="PROSITE" id="PS51819">
    <property type="entry name" value="VOC"/>
    <property type="match status" value="1"/>
</dbReference>
<evidence type="ECO:0000256" key="1">
    <source>
        <dbReference type="SAM" id="Phobius"/>
    </source>
</evidence>
<evidence type="ECO:0000259" key="2">
    <source>
        <dbReference type="PROSITE" id="PS51819"/>
    </source>
</evidence>
<accession>A0A6B8KKY1</accession>
<name>A0A6B8KKY1_9HYPH</name>
<reference evidence="3 4" key="1">
    <citation type="submission" date="2019-11" db="EMBL/GenBank/DDBJ databases">
        <title>The genome sequence of Methylocystis heyeri.</title>
        <authorList>
            <person name="Oshkin I.Y."/>
            <person name="Miroshnikov K."/>
            <person name="Dedysh S.N."/>
        </authorList>
    </citation>
    <scope>NUCLEOTIDE SEQUENCE [LARGE SCALE GENOMIC DNA]</scope>
    <source>
        <strain evidence="3 4">H2</strain>
    </source>
</reference>
<keyword evidence="1" id="KW-0812">Transmembrane</keyword>
<dbReference type="KEGG" id="mhey:H2LOC_017795"/>
<keyword evidence="1" id="KW-1133">Transmembrane helix</keyword>
<dbReference type="InterPro" id="IPR004360">
    <property type="entry name" value="Glyas_Fos-R_dOase_dom"/>
</dbReference>
<keyword evidence="1" id="KW-0472">Membrane</keyword>
<gene>
    <name evidence="3" type="ORF">H2LOC_017795</name>
</gene>
<dbReference type="InterPro" id="IPR037523">
    <property type="entry name" value="VOC_core"/>
</dbReference>
<evidence type="ECO:0000313" key="4">
    <source>
        <dbReference type="Proteomes" id="UP000309061"/>
    </source>
</evidence>
<dbReference type="PANTHER" id="PTHR34109:SF1">
    <property type="entry name" value="VOC DOMAIN-CONTAINING PROTEIN"/>
    <property type="match status" value="1"/>
</dbReference>
<feature type="transmembrane region" description="Helical" evidence="1">
    <location>
        <begin position="20"/>
        <end position="41"/>
    </location>
</feature>
<dbReference type="InterPro" id="IPR029068">
    <property type="entry name" value="Glyas_Bleomycin-R_OHBP_Dase"/>
</dbReference>
<dbReference type="Pfam" id="PF00903">
    <property type="entry name" value="Glyoxalase"/>
    <property type="match status" value="1"/>
</dbReference>
<sequence length="149" mass="16180">MGRFCRPEGRKRPMTRPRVAPYLTVSPAAAAIGFYAGAFGATQRALMPSVDGLRIAHCELTINGGSVMLADAFPEFGQCRTPVPADLATVSVSLEYDAPEQIDEVCARAAKLGAKIETQPTNSFWGTRYASLRDPFGHRWILNAPLEPK</sequence>
<dbReference type="EMBL" id="CP046052">
    <property type="protein sequence ID" value="QGM47390.1"/>
    <property type="molecule type" value="Genomic_DNA"/>
</dbReference>
<dbReference type="AlphaFoldDB" id="A0A6B8KKY1"/>
<dbReference type="Gene3D" id="3.30.720.110">
    <property type="match status" value="1"/>
</dbReference>
<protein>
    <submittedName>
        <fullName evidence="3">VOC family protein</fullName>
    </submittedName>
</protein>
<evidence type="ECO:0000313" key="3">
    <source>
        <dbReference type="EMBL" id="QGM47390.1"/>
    </source>
</evidence>
<keyword evidence="4" id="KW-1185">Reference proteome</keyword>
<feature type="domain" description="VOC" evidence="2">
    <location>
        <begin position="15"/>
        <end position="145"/>
    </location>
</feature>